<protein>
    <submittedName>
        <fullName evidence="1">PAAR domain-containing protein</fullName>
    </submittedName>
</protein>
<gene>
    <name evidence="1" type="ORF">E4T21_08250</name>
</gene>
<organism evidence="1 2">
    <name type="scientific">Halomonas binhaiensis</name>
    <dbReference type="NCBI Taxonomy" id="2562282"/>
    <lineage>
        <taxon>Bacteria</taxon>
        <taxon>Pseudomonadati</taxon>
        <taxon>Pseudomonadota</taxon>
        <taxon>Gammaproteobacteria</taxon>
        <taxon>Oceanospirillales</taxon>
        <taxon>Halomonadaceae</taxon>
        <taxon>Halomonas</taxon>
    </lineage>
</organism>
<dbReference type="Proteomes" id="UP000324285">
    <property type="component" value="Chromosome"/>
</dbReference>
<proteinExistence type="predicted"/>
<accession>A0A5C1NEE2</accession>
<dbReference type="Pfam" id="PF05488">
    <property type="entry name" value="PAAR_motif"/>
    <property type="match status" value="1"/>
</dbReference>
<keyword evidence="2" id="KW-1185">Reference proteome</keyword>
<evidence type="ECO:0000313" key="1">
    <source>
        <dbReference type="EMBL" id="QEM81536.1"/>
    </source>
</evidence>
<dbReference type="CDD" id="cd14744">
    <property type="entry name" value="PAAR_CT_2"/>
    <property type="match status" value="1"/>
</dbReference>
<dbReference type="AlphaFoldDB" id="A0A5C1NEE2"/>
<sequence>MFSPGDGVILEGDATTHGGRVISGQSNYQVNGKAVAVVGDMVSCPKKGHGVCPIIEGHPTITVNGKAVAFHGCHTGCGAQLISSSANMHSLGD</sequence>
<evidence type="ECO:0000313" key="2">
    <source>
        <dbReference type="Proteomes" id="UP000324285"/>
    </source>
</evidence>
<dbReference type="EMBL" id="CP038437">
    <property type="protein sequence ID" value="QEM81536.1"/>
    <property type="molecule type" value="Genomic_DNA"/>
</dbReference>
<dbReference type="OrthoDB" id="9204728at2"/>
<dbReference type="Gene3D" id="2.60.200.60">
    <property type="match status" value="1"/>
</dbReference>
<dbReference type="InterPro" id="IPR008727">
    <property type="entry name" value="PAAR_motif"/>
</dbReference>
<dbReference type="KEGG" id="hbh:E4T21_08250"/>
<name>A0A5C1NEE2_9GAMM</name>
<dbReference type="RefSeq" id="WP_149284547.1">
    <property type="nucleotide sequence ID" value="NZ_CP038437.2"/>
</dbReference>
<reference evidence="1" key="1">
    <citation type="submission" date="2021-02" db="EMBL/GenBank/DDBJ databases">
        <title>Strain Y2R2, a novel species of the genus Halomonas.</title>
        <authorList>
            <person name="Huang H."/>
        </authorList>
    </citation>
    <scope>NUCLEOTIDE SEQUENCE</scope>
    <source>
        <strain evidence="1">Y2R2</strain>
    </source>
</reference>